<accession>A0AAD8SVK3</accession>
<dbReference type="EMBL" id="JAUUTY010000003">
    <property type="protein sequence ID" value="KAK1665203.1"/>
    <property type="molecule type" value="Genomic_DNA"/>
</dbReference>
<evidence type="ECO:0000313" key="2">
    <source>
        <dbReference type="Proteomes" id="UP001231189"/>
    </source>
</evidence>
<organism evidence="1 2">
    <name type="scientific">Lolium multiflorum</name>
    <name type="common">Italian ryegrass</name>
    <name type="synonym">Lolium perenne subsp. multiflorum</name>
    <dbReference type="NCBI Taxonomy" id="4521"/>
    <lineage>
        <taxon>Eukaryota</taxon>
        <taxon>Viridiplantae</taxon>
        <taxon>Streptophyta</taxon>
        <taxon>Embryophyta</taxon>
        <taxon>Tracheophyta</taxon>
        <taxon>Spermatophyta</taxon>
        <taxon>Magnoliopsida</taxon>
        <taxon>Liliopsida</taxon>
        <taxon>Poales</taxon>
        <taxon>Poaceae</taxon>
        <taxon>BOP clade</taxon>
        <taxon>Pooideae</taxon>
        <taxon>Poodae</taxon>
        <taxon>Poeae</taxon>
        <taxon>Poeae Chloroplast Group 2 (Poeae type)</taxon>
        <taxon>Loliodinae</taxon>
        <taxon>Loliinae</taxon>
        <taxon>Lolium</taxon>
    </lineage>
</organism>
<reference evidence="1" key="1">
    <citation type="submission" date="2023-07" db="EMBL/GenBank/DDBJ databases">
        <title>A chromosome-level genome assembly of Lolium multiflorum.</title>
        <authorList>
            <person name="Chen Y."/>
            <person name="Copetti D."/>
            <person name="Kolliker R."/>
            <person name="Studer B."/>
        </authorList>
    </citation>
    <scope>NUCLEOTIDE SEQUENCE</scope>
    <source>
        <strain evidence="1">02402/16</strain>
        <tissue evidence="1">Leaf</tissue>
    </source>
</reference>
<keyword evidence="2" id="KW-1185">Reference proteome</keyword>
<protein>
    <submittedName>
        <fullName evidence="1">Uncharacterized protein</fullName>
    </submittedName>
</protein>
<proteinExistence type="predicted"/>
<sequence length="112" mass="11283">MRRRSAGYCPSLAAAWSVQRGGAAATAGRRRGRGGCPGPSFIAGATNDIGRAIAFHRVASGPGLVLFDRNPDKLAAVGGLASCQTGGAQGEHPGTRDGGVLVNTADVSYPYA</sequence>
<comment type="caution">
    <text evidence="1">The sequence shown here is derived from an EMBL/GenBank/DDBJ whole genome shotgun (WGS) entry which is preliminary data.</text>
</comment>
<gene>
    <name evidence="1" type="ORF">QYE76_053362</name>
</gene>
<dbReference type="SUPFAM" id="SSF51735">
    <property type="entry name" value="NAD(P)-binding Rossmann-fold domains"/>
    <property type="match status" value="1"/>
</dbReference>
<dbReference type="AlphaFoldDB" id="A0AAD8SVK3"/>
<dbReference type="InterPro" id="IPR036291">
    <property type="entry name" value="NAD(P)-bd_dom_sf"/>
</dbReference>
<name>A0AAD8SVK3_LOLMU</name>
<dbReference type="Proteomes" id="UP001231189">
    <property type="component" value="Unassembled WGS sequence"/>
</dbReference>
<evidence type="ECO:0000313" key="1">
    <source>
        <dbReference type="EMBL" id="KAK1665203.1"/>
    </source>
</evidence>